<keyword evidence="16" id="KW-1185">Reference proteome</keyword>
<evidence type="ECO:0000256" key="12">
    <source>
        <dbReference type="SAM" id="MobiDB-lite"/>
    </source>
</evidence>
<dbReference type="GO" id="GO:0001508">
    <property type="term" value="P:action potential"/>
    <property type="evidence" value="ECO:0007669"/>
    <property type="project" value="TreeGrafter"/>
</dbReference>
<evidence type="ECO:0000313" key="16">
    <source>
        <dbReference type="Proteomes" id="UP001230188"/>
    </source>
</evidence>
<dbReference type="InterPro" id="IPR005821">
    <property type="entry name" value="Ion_trans_dom"/>
</dbReference>
<feature type="transmembrane region" description="Helical" evidence="13">
    <location>
        <begin position="260"/>
        <end position="282"/>
    </location>
</feature>
<keyword evidence="11" id="KW-0407">Ion channel</keyword>
<dbReference type="GO" id="GO:0005249">
    <property type="term" value="F:voltage-gated potassium channel activity"/>
    <property type="evidence" value="ECO:0007669"/>
    <property type="project" value="InterPro"/>
</dbReference>
<organism evidence="15 16">
    <name type="scientific">Chrysophaeum taylorii</name>
    <dbReference type="NCBI Taxonomy" id="2483200"/>
    <lineage>
        <taxon>Eukaryota</taxon>
        <taxon>Sar</taxon>
        <taxon>Stramenopiles</taxon>
        <taxon>Ochrophyta</taxon>
        <taxon>Pelagophyceae</taxon>
        <taxon>Pelagomonadales</taxon>
        <taxon>Pelagomonadaceae</taxon>
        <taxon>Chrysophaeum</taxon>
    </lineage>
</organism>
<feature type="transmembrane region" description="Helical" evidence="13">
    <location>
        <begin position="356"/>
        <end position="376"/>
    </location>
</feature>
<feature type="domain" description="Ion transport" evidence="14">
    <location>
        <begin position="57"/>
        <end position="387"/>
    </location>
</feature>
<dbReference type="InterPro" id="IPR027359">
    <property type="entry name" value="Volt_channel_dom_sf"/>
</dbReference>
<feature type="compositionally biased region" description="Polar residues" evidence="12">
    <location>
        <begin position="578"/>
        <end position="587"/>
    </location>
</feature>
<dbReference type="Gene3D" id="1.20.120.350">
    <property type="entry name" value="Voltage-gated potassium channels. Chain C"/>
    <property type="match status" value="1"/>
</dbReference>
<evidence type="ECO:0000256" key="13">
    <source>
        <dbReference type="SAM" id="Phobius"/>
    </source>
</evidence>
<evidence type="ECO:0000256" key="6">
    <source>
        <dbReference type="ARBA" id="ARBA00022882"/>
    </source>
</evidence>
<evidence type="ECO:0000259" key="14">
    <source>
        <dbReference type="Pfam" id="PF00520"/>
    </source>
</evidence>
<evidence type="ECO:0000256" key="10">
    <source>
        <dbReference type="ARBA" id="ARBA00023136"/>
    </source>
</evidence>
<comment type="subcellular location">
    <subcellularLocation>
        <location evidence="1">Membrane</location>
        <topology evidence="1">Multi-pass membrane protein</topology>
    </subcellularLocation>
</comment>
<dbReference type="PRINTS" id="PR00169">
    <property type="entry name" value="KCHANNEL"/>
</dbReference>
<keyword evidence="5" id="KW-0631">Potassium channel</keyword>
<proteinExistence type="predicted"/>
<keyword evidence="2" id="KW-0813">Transport</keyword>
<evidence type="ECO:0000313" key="15">
    <source>
        <dbReference type="EMBL" id="KAJ8608446.1"/>
    </source>
</evidence>
<dbReference type="PANTHER" id="PTHR11537:SF254">
    <property type="entry name" value="POTASSIUM VOLTAGE-GATED CHANNEL PROTEIN SHAB"/>
    <property type="match status" value="1"/>
</dbReference>
<dbReference type="GO" id="GO:0008076">
    <property type="term" value="C:voltage-gated potassium channel complex"/>
    <property type="evidence" value="ECO:0007669"/>
    <property type="project" value="InterPro"/>
</dbReference>
<sequence>MNKQELAKLRHEADRLEVELKEKKGGRVAKFEYTPTTGVQKVFMTLEDPTYSLAAKMISSFIMILIITGCFLQIMETMEDFQYLPKKCNKSRPTVKSCRRKPFREFQVIEAFCMVTFTIEYAIRVSLVHAVPPAVWLAGKNRTKSSEFIPEGSSAENHEEMKKMPIARISSRVSAVDLTRRPATRTARLWCRYHYVSQTMNLIDLIAIVPFWLQITRLTKSSFGVVRIIRLTRVLRMLKSPSISSSVSVFYESFAASLPALSILFFFSILAIILVGTLGYIFEQGEFTVDDPDLCCRPQDVGTNKCVGCYVRTKTDGVTKEASPFTSIPRGMYWVVVTMTTVGYGDLYPTSTAGRLVAVMVTYAGILAIALPISVIGNNFTAHYERARLEQKSRELKLLETKQQVASKFKSVFDQVRTRSNSLLRRTTSQQKFLFGSFVSSLRSDDSRHHRSSRRRMSADEARRREAALVIANALRNKGFFVRAERRRSSWSTKSDKVYPTTTDLSPHAEGNSSAQCSPTKNDVAVEDATEEEEKEEEEEEEEEDSTRPPDDSATSGDGSRLSTAASSVAKPALSTRPLVSSNTSEPWLSLADHHQWTPESEEEDGLFFDATPSAHNVAVLTQMVAGLRQAMVLQQRTLAVLERQLKAVAALSSSSPPKKNMTRHHQVGE</sequence>
<evidence type="ECO:0000256" key="9">
    <source>
        <dbReference type="ARBA" id="ARBA00023065"/>
    </source>
</evidence>
<reference evidence="15" key="1">
    <citation type="submission" date="2023-01" db="EMBL/GenBank/DDBJ databases">
        <title>Metagenome sequencing of chrysophaentin producing Chrysophaeum taylorii.</title>
        <authorList>
            <person name="Davison J."/>
            <person name="Bewley C."/>
        </authorList>
    </citation>
    <scope>NUCLEOTIDE SEQUENCE</scope>
    <source>
        <strain evidence="15">NIES-1699</strain>
    </source>
</reference>
<feature type="compositionally biased region" description="Polar residues" evidence="12">
    <location>
        <begin position="500"/>
        <end position="521"/>
    </location>
</feature>
<gene>
    <name evidence="15" type="ORF">CTAYLR_009603</name>
</gene>
<keyword evidence="4 13" id="KW-0812">Transmembrane</keyword>
<evidence type="ECO:0000256" key="2">
    <source>
        <dbReference type="ARBA" id="ARBA00022448"/>
    </source>
</evidence>
<dbReference type="Pfam" id="PF00520">
    <property type="entry name" value="Ion_trans"/>
    <property type="match status" value="1"/>
</dbReference>
<keyword evidence="3" id="KW-0633">Potassium transport</keyword>
<dbReference type="PANTHER" id="PTHR11537">
    <property type="entry name" value="VOLTAGE-GATED POTASSIUM CHANNEL"/>
    <property type="match status" value="1"/>
</dbReference>
<protein>
    <recommendedName>
        <fullName evidence="14">Ion transport domain-containing protein</fullName>
    </recommendedName>
</protein>
<name>A0AAD7XL41_9STRA</name>
<accession>A0AAD7XL41</accession>
<comment type="caution">
    <text evidence="15">The sequence shown here is derived from an EMBL/GenBank/DDBJ whole genome shotgun (WGS) entry which is preliminary data.</text>
</comment>
<keyword evidence="6" id="KW-0851">Voltage-gated channel</keyword>
<evidence type="ECO:0000256" key="1">
    <source>
        <dbReference type="ARBA" id="ARBA00004141"/>
    </source>
</evidence>
<keyword evidence="9" id="KW-0406">Ion transport</keyword>
<feature type="compositionally biased region" description="Polar residues" evidence="12">
    <location>
        <begin position="553"/>
        <end position="567"/>
    </location>
</feature>
<evidence type="ECO:0000256" key="3">
    <source>
        <dbReference type="ARBA" id="ARBA00022538"/>
    </source>
</evidence>
<evidence type="ECO:0000256" key="8">
    <source>
        <dbReference type="ARBA" id="ARBA00022989"/>
    </source>
</evidence>
<evidence type="ECO:0000256" key="7">
    <source>
        <dbReference type="ARBA" id="ARBA00022958"/>
    </source>
</evidence>
<evidence type="ECO:0000256" key="11">
    <source>
        <dbReference type="ARBA" id="ARBA00023303"/>
    </source>
</evidence>
<dbReference type="SUPFAM" id="SSF81324">
    <property type="entry name" value="Voltage-gated potassium channels"/>
    <property type="match status" value="1"/>
</dbReference>
<feature type="compositionally biased region" description="Acidic residues" evidence="12">
    <location>
        <begin position="525"/>
        <end position="545"/>
    </location>
</feature>
<keyword evidence="10 13" id="KW-0472">Membrane</keyword>
<dbReference type="EMBL" id="JAQMWT010000168">
    <property type="protein sequence ID" value="KAJ8608446.1"/>
    <property type="molecule type" value="Genomic_DNA"/>
</dbReference>
<feature type="transmembrane region" description="Helical" evidence="13">
    <location>
        <begin position="53"/>
        <end position="74"/>
    </location>
</feature>
<dbReference type="Proteomes" id="UP001230188">
    <property type="component" value="Unassembled WGS sequence"/>
</dbReference>
<feature type="region of interest" description="Disordered" evidence="12">
    <location>
        <begin position="491"/>
        <end position="587"/>
    </location>
</feature>
<keyword evidence="7" id="KW-0630">Potassium</keyword>
<evidence type="ECO:0000256" key="5">
    <source>
        <dbReference type="ARBA" id="ARBA00022826"/>
    </source>
</evidence>
<dbReference type="AlphaFoldDB" id="A0AAD7XL41"/>
<dbReference type="Gene3D" id="1.10.287.70">
    <property type="match status" value="1"/>
</dbReference>
<dbReference type="InterPro" id="IPR028325">
    <property type="entry name" value="VG_K_chnl"/>
</dbReference>
<keyword evidence="8 13" id="KW-1133">Transmembrane helix</keyword>
<evidence type="ECO:0000256" key="4">
    <source>
        <dbReference type="ARBA" id="ARBA00022692"/>
    </source>
</evidence>